<gene>
    <name evidence="4" type="ordered locus">Pedsa_2149</name>
</gene>
<keyword evidence="5" id="KW-1185">Reference proteome</keyword>
<protein>
    <recommendedName>
        <fullName evidence="6">tRNA (Guanine-N1)-methyltransferase</fullName>
    </recommendedName>
</protein>
<feature type="transmembrane region" description="Helical" evidence="2">
    <location>
        <begin position="126"/>
        <end position="146"/>
    </location>
</feature>
<dbReference type="EMBL" id="CP002545">
    <property type="protein sequence ID" value="ADY52701.1"/>
    <property type="molecule type" value="Genomic_DNA"/>
</dbReference>
<keyword evidence="2" id="KW-0472">Membrane</keyword>
<proteinExistence type="predicted"/>
<reference evidence="4 5" key="1">
    <citation type="journal article" date="2011" name="Stand. Genomic Sci.">
        <title>Complete genome sequence of the gliding, heparinolytic Pedobacter saltans type strain (113).</title>
        <authorList>
            <person name="Liolios K."/>
            <person name="Sikorski J."/>
            <person name="Lu M."/>
            <person name="Nolan M."/>
            <person name="Lapidus A."/>
            <person name="Lucas S."/>
            <person name="Hammon N."/>
            <person name="Deshpande S."/>
            <person name="Cheng J.F."/>
            <person name="Tapia R."/>
            <person name="Han C."/>
            <person name="Goodwin L."/>
            <person name="Pitluck S."/>
            <person name="Huntemann M."/>
            <person name="Ivanova N."/>
            <person name="Pagani I."/>
            <person name="Mavromatis K."/>
            <person name="Ovchinikova G."/>
            <person name="Pati A."/>
            <person name="Chen A."/>
            <person name="Palaniappan K."/>
            <person name="Land M."/>
            <person name="Hauser L."/>
            <person name="Brambilla E.M."/>
            <person name="Kotsyurbenko O."/>
            <person name="Rohde M."/>
            <person name="Tindall B.J."/>
            <person name="Abt B."/>
            <person name="Goker M."/>
            <person name="Detter J.C."/>
            <person name="Woyke T."/>
            <person name="Bristow J."/>
            <person name="Eisen J.A."/>
            <person name="Markowitz V."/>
            <person name="Hugenholtz P."/>
            <person name="Klenk H.P."/>
            <person name="Kyrpides N.C."/>
        </authorList>
    </citation>
    <scope>NUCLEOTIDE SEQUENCE [LARGE SCALE GENOMIC DNA]</scope>
    <source>
        <strain evidence="5">ATCC 51119 / DSM 12145 / JCM 21818 / LMG 10337 / NBRC 100064 / NCIMB 13643</strain>
    </source>
</reference>
<organism evidence="4 5">
    <name type="scientific">Pseudopedobacter saltans (strain ATCC 51119 / DSM 12145 / JCM 21818 / CCUG 39354 / LMG 10337 / NBRC 100064 / NCIMB 13643)</name>
    <name type="common">Pedobacter saltans</name>
    <dbReference type="NCBI Taxonomy" id="762903"/>
    <lineage>
        <taxon>Bacteria</taxon>
        <taxon>Pseudomonadati</taxon>
        <taxon>Bacteroidota</taxon>
        <taxon>Sphingobacteriia</taxon>
        <taxon>Sphingobacteriales</taxon>
        <taxon>Sphingobacteriaceae</taxon>
        <taxon>Pseudopedobacter</taxon>
    </lineage>
</organism>
<evidence type="ECO:0000256" key="1">
    <source>
        <dbReference type="SAM" id="Coils"/>
    </source>
</evidence>
<feature type="coiled-coil region" evidence="1">
    <location>
        <begin position="71"/>
        <end position="113"/>
    </location>
</feature>
<evidence type="ECO:0000313" key="5">
    <source>
        <dbReference type="Proteomes" id="UP000000310"/>
    </source>
</evidence>
<dbReference type="Proteomes" id="UP000000310">
    <property type="component" value="Chromosome"/>
</dbReference>
<dbReference type="OrthoDB" id="981213at2"/>
<sequence>MNISKKITSVFIYFAFLFSINSKAATPVSPSLDEQFKSLFESSNNYQEYKVIKRAAFEKLWRSTSDSIKAKEKLTKNSSSLIRERDNAINKLKQDLSRKNEELQQAINSNNEISLLGFIPLQKANYNILICIVIALLIVACTFLYLKTNYANKVASEKRNLYEELSEEYRLFKTRSHENEKKLARALQDERNKLAEHNIL</sequence>
<dbReference type="STRING" id="762903.Pedsa_2149"/>
<keyword evidence="2" id="KW-1133">Transmembrane helix</keyword>
<dbReference type="AlphaFoldDB" id="F0SB66"/>
<keyword evidence="3" id="KW-0732">Signal</keyword>
<dbReference type="eggNOG" id="ENOG502ZC2G">
    <property type="taxonomic scope" value="Bacteria"/>
</dbReference>
<keyword evidence="2" id="KW-0812">Transmembrane</keyword>
<keyword evidence="1" id="KW-0175">Coiled coil</keyword>
<dbReference type="HOGENOM" id="CLU_108467_0_0_10"/>
<evidence type="ECO:0000256" key="3">
    <source>
        <dbReference type="SAM" id="SignalP"/>
    </source>
</evidence>
<accession>F0SB66</accession>
<reference evidence="5" key="2">
    <citation type="submission" date="2011-02" db="EMBL/GenBank/DDBJ databases">
        <title>The complete genome of Pedobacter saltans DSM 12145.</title>
        <authorList>
            <consortium name="US DOE Joint Genome Institute (JGI-PGF)"/>
            <person name="Lucas S."/>
            <person name="Copeland A."/>
            <person name="Lapidus A."/>
            <person name="Bruce D."/>
            <person name="Goodwin L."/>
            <person name="Pitluck S."/>
            <person name="Kyrpides N."/>
            <person name="Mavromatis K."/>
            <person name="Pagani I."/>
            <person name="Ivanova N."/>
            <person name="Ovchinnikova G."/>
            <person name="Lu M."/>
            <person name="Detter J.C."/>
            <person name="Han C."/>
            <person name="Land M."/>
            <person name="Hauser L."/>
            <person name="Markowitz V."/>
            <person name="Cheng J.-F."/>
            <person name="Hugenholtz P."/>
            <person name="Woyke T."/>
            <person name="Wu D."/>
            <person name="Tindall B."/>
            <person name="Pomrenke H.G."/>
            <person name="Brambilla E."/>
            <person name="Klenk H.-P."/>
            <person name="Eisen J.A."/>
        </authorList>
    </citation>
    <scope>NUCLEOTIDE SEQUENCE [LARGE SCALE GENOMIC DNA]</scope>
    <source>
        <strain evidence="5">ATCC 51119 / DSM 12145 / JCM 21818 / LMG 10337 / NBRC 100064 / NCIMB 13643</strain>
    </source>
</reference>
<evidence type="ECO:0000313" key="4">
    <source>
        <dbReference type="EMBL" id="ADY52701.1"/>
    </source>
</evidence>
<evidence type="ECO:0008006" key="6">
    <source>
        <dbReference type="Google" id="ProtNLM"/>
    </source>
</evidence>
<dbReference type="RefSeq" id="WP_013633187.1">
    <property type="nucleotide sequence ID" value="NC_015177.1"/>
</dbReference>
<feature type="signal peptide" evidence="3">
    <location>
        <begin position="1"/>
        <end position="24"/>
    </location>
</feature>
<evidence type="ECO:0000256" key="2">
    <source>
        <dbReference type="SAM" id="Phobius"/>
    </source>
</evidence>
<feature type="chain" id="PRO_5005675157" description="tRNA (Guanine-N1)-methyltransferase" evidence="3">
    <location>
        <begin position="25"/>
        <end position="200"/>
    </location>
</feature>
<dbReference type="KEGG" id="psn:Pedsa_2149"/>
<name>F0SB66_PSESL</name>